<gene>
    <name evidence="17" type="primary">phoB</name>
    <name evidence="17" type="ORF">DC363_15290</name>
</gene>
<dbReference type="OrthoDB" id="7191169at2"/>
<evidence type="ECO:0000259" key="16">
    <source>
        <dbReference type="PROSITE" id="PS51755"/>
    </source>
</evidence>
<dbReference type="SMART" id="SM00448">
    <property type="entry name" value="REC"/>
    <property type="match status" value="1"/>
</dbReference>
<dbReference type="GO" id="GO:0000156">
    <property type="term" value="F:phosphorelay response regulator activity"/>
    <property type="evidence" value="ECO:0007669"/>
    <property type="project" value="InterPro"/>
</dbReference>
<comment type="subcellular location">
    <subcellularLocation>
        <location evidence="1">Cytoplasm</location>
    </subcellularLocation>
</comment>
<evidence type="ECO:0000313" key="17">
    <source>
        <dbReference type="EMBL" id="PVA05380.1"/>
    </source>
</evidence>
<sequence>MADGGEQILVVEDEPSQLAVLTYNLRKAGYQVRCAGDGEEADLMLLEQTPDLVLLDWMMPGVSGYELARRIRARPQTQDVPIIMLTARAEENDIVRGLDVGAHDYMTKPYSVAELLARVRAALRRNGGGGAETIRVAGIEMNTGTHRVHVAGQEVALGPLEFKLLRTLMERPDRVFEREQLLDRVWGRDLYVESRTVDVHISRLRKSLGPEASRLRTVRGKGYAIG</sequence>
<keyword evidence="6" id="KW-0592">Phosphate transport</keyword>
<evidence type="ECO:0000256" key="8">
    <source>
        <dbReference type="ARBA" id="ARBA00023015"/>
    </source>
</evidence>
<dbReference type="SUPFAM" id="SSF46894">
    <property type="entry name" value="C-terminal effector domain of the bipartite response regulators"/>
    <property type="match status" value="1"/>
</dbReference>
<dbReference type="PROSITE" id="PS51755">
    <property type="entry name" value="OMPR_PHOB"/>
    <property type="match status" value="1"/>
</dbReference>
<evidence type="ECO:0000256" key="7">
    <source>
        <dbReference type="ARBA" id="ARBA00023012"/>
    </source>
</evidence>
<dbReference type="GO" id="GO:0032993">
    <property type="term" value="C:protein-DNA complex"/>
    <property type="evidence" value="ECO:0007669"/>
    <property type="project" value="TreeGrafter"/>
</dbReference>
<evidence type="ECO:0000256" key="5">
    <source>
        <dbReference type="ARBA" id="ARBA00022553"/>
    </source>
</evidence>
<feature type="domain" description="Response regulatory" evidence="15">
    <location>
        <begin position="7"/>
        <end position="123"/>
    </location>
</feature>
<reference evidence="17 18" key="1">
    <citation type="submission" date="2018-04" db="EMBL/GenBank/DDBJ databases">
        <title>Pelagivirga bohaiensis gen. nov., sp. nov., a bacterium isolated from the Bohai Sea.</title>
        <authorList>
            <person name="Ji X."/>
        </authorList>
    </citation>
    <scope>NUCLEOTIDE SEQUENCE [LARGE SCALE GENOMIC DNA]</scope>
    <source>
        <strain evidence="17 18">BH-SD16</strain>
    </source>
</reference>
<evidence type="ECO:0000256" key="10">
    <source>
        <dbReference type="ARBA" id="ARBA00023159"/>
    </source>
</evidence>
<evidence type="ECO:0000256" key="13">
    <source>
        <dbReference type="PROSITE-ProRule" id="PRU00169"/>
    </source>
</evidence>
<dbReference type="FunFam" id="3.40.50.2300:FF:000001">
    <property type="entry name" value="DNA-binding response regulator PhoB"/>
    <property type="match status" value="1"/>
</dbReference>
<evidence type="ECO:0000313" key="18">
    <source>
        <dbReference type="Proteomes" id="UP000244817"/>
    </source>
</evidence>
<feature type="modified residue" description="4-aspartylphosphate" evidence="13">
    <location>
        <position position="56"/>
    </location>
</feature>
<dbReference type="Gene3D" id="3.40.50.2300">
    <property type="match status" value="1"/>
</dbReference>
<dbReference type="EMBL" id="QCYG01000011">
    <property type="protein sequence ID" value="PVA05380.1"/>
    <property type="molecule type" value="Genomic_DNA"/>
</dbReference>
<protein>
    <recommendedName>
        <fullName evidence="2">Phosphate regulon transcriptional regulatory protein PhoB</fullName>
    </recommendedName>
</protein>
<proteinExistence type="predicted"/>
<dbReference type="GO" id="GO:0006817">
    <property type="term" value="P:phosphate ion transport"/>
    <property type="evidence" value="ECO:0007669"/>
    <property type="project" value="UniProtKB-KW"/>
</dbReference>
<feature type="domain" description="OmpR/PhoB-type" evidence="16">
    <location>
        <begin position="131"/>
        <end position="226"/>
    </location>
</feature>
<keyword evidence="3" id="KW-0813">Transport</keyword>
<evidence type="ECO:0000256" key="12">
    <source>
        <dbReference type="ARBA" id="ARBA00024735"/>
    </source>
</evidence>
<dbReference type="InterPro" id="IPR011006">
    <property type="entry name" value="CheY-like_superfamily"/>
</dbReference>
<dbReference type="InterPro" id="IPR001789">
    <property type="entry name" value="Sig_transdc_resp-reg_receiver"/>
</dbReference>
<keyword evidence="9 14" id="KW-0238">DNA-binding</keyword>
<dbReference type="Pfam" id="PF00072">
    <property type="entry name" value="Response_reg"/>
    <property type="match status" value="1"/>
</dbReference>
<keyword evidence="8" id="KW-0805">Transcription regulation</keyword>
<dbReference type="SMART" id="SM00862">
    <property type="entry name" value="Trans_reg_C"/>
    <property type="match status" value="1"/>
</dbReference>
<dbReference type="InterPro" id="IPR016032">
    <property type="entry name" value="Sig_transdc_resp-reg_C-effctor"/>
</dbReference>
<dbReference type="NCBIfam" id="TIGR02154">
    <property type="entry name" value="PhoB"/>
    <property type="match status" value="1"/>
</dbReference>
<comment type="caution">
    <text evidence="17">The sequence shown here is derived from an EMBL/GenBank/DDBJ whole genome shotgun (WGS) entry which is preliminary data.</text>
</comment>
<evidence type="ECO:0000256" key="4">
    <source>
        <dbReference type="ARBA" id="ARBA00022490"/>
    </source>
</evidence>
<dbReference type="RefSeq" id="WP_108642028.1">
    <property type="nucleotide sequence ID" value="NZ_QCYG01000011.1"/>
</dbReference>
<dbReference type="Gene3D" id="1.10.10.10">
    <property type="entry name" value="Winged helix-like DNA-binding domain superfamily/Winged helix DNA-binding domain"/>
    <property type="match status" value="1"/>
</dbReference>
<evidence type="ECO:0000256" key="9">
    <source>
        <dbReference type="ARBA" id="ARBA00023125"/>
    </source>
</evidence>
<dbReference type="SUPFAM" id="SSF52172">
    <property type="entry name" value="CheY-like"/>
    <property type="match status" value="1"/>
</dbReference>
<evidence type="ECO:0000256" key="14">
    <source>
        <dbReference type="PROSITE-ProRule" id="PRU01091"/>
    </source>
</evidence>
<dbReference type="InterPro" id="IPR011879">
    <property type="entry name" value="Sig_transdc_resp-reg_PhoB"/>
</dbReference>
<evidence type="ECO:0000256" key="3">
    <source>
        <dbReference type="ARBA" id="ARBA00022448"/>
    </source>
</evidence>
<name>A0A2T7FT83_9RHOB</name>
<dbReference type="Proteomes" id="UP000244817">
    <property type="component" value="Unassembled WGS sequence"/>
</dbReference>
<dbReference type="PANTHER" id="PTHR48111">
    <property type="entry name" value="REGULATOR OF RPOS"/>
    <property type="match status" value="1"/>
</dbReference>
<dbReference type="InterPro" id="IPR036388">
    <property type="entry name" value="WH-like_DNA-bd_sf"/>
</dbReference>
<dbReference type="PROSITE" id="PS50110">
    <property type="entry name" value="RESPONSE_REGULATORY"/>
    <property type="match status" value="1"/>
</dbReference>
<feature type="DNA-binding region" description="OmpR/PhoB-type" evidence="14">
    <location>
        <begin position="131"/>
        <end position="226"/>
    </location>
</feature>
<organism evidence="17 18">
    <name type="scientific">Thalassorhabdomicrobium marinisediminis</name>
    <dbReference type="NCBI Taxonomy" id="2170577"/>
    <lineage>
        <taxon>Bacteria</taxon>
        <taxon>Pseudomonadati</taxon>
        <taxon>Pseudomonadota</taxon>
        <taxon>Alphaproteobacteria</taxon>
        <taxon>Rhodobacterales</taxon>
        <taxon>Paracoccaceae</taxon>
        <taxon>Thalassorhabdomicrobium</taxon>
    </lineage>
</organism>
<dbReference type="GO" id="GO:0000976">
    <property type="term" value="F:transcription cis-regulatory region binding"/>
    <property type="evidence" value="ECO:0007669"/>
    <property type="project" value="TreeGrafter"/>
</dbReference>
<evidence type="ECO:0000256" key="1">
    <source>
        <dbReference type="ARBA" id="ARBA00004496"/>
    </source>
</evidence>
<dbReference type="GO" id="GO:0005829">
    <property type="term" value="C:cytosol"/>
    <property type="evidence" value="ECO:0007669"/>
    <property type="project" value="TreeGrafter"/>
</dbReference>
<accession>A0A2T7FT83</accession>
<keyword evidence="18" id="KW-1185">Reference proteome</keyword>
<dbReference type="GO" id="GO:0006355">
    <property type="term" value="P:regulation of DNA-templated transcription"/>
    <property type="evidence" value="ECO:0007669"/>
    <property type="project" value="InterPro"/>
</dbReference>
<evidence type="ECO:0000256" key="2">
    <source>
        <dbReference type="ARBA" id="ARBA00013332"/>
    </source>
</evidence>
<evidence type="ECO:0000259" key="15">
    <source>
        <dbReference type="PROSITE" id="PS50110"/>
    </source>
</evidence>
<dbReference type="Pfam" id="PF00486">
    <property type="entry name" value="Trans_reg_C"/>
    <property type="match status" value="1"/>
</dbReference>
<dbReference type="InterPro" id="IPR039420">
    <property type="entry name" value="WalR-like"/>
</dbReference>
<dbReference type="PANTHER" id="PTHR48111:SF40">
    <property type="entry name" value="PHOSPHATE REGULON TRANSCRIPTIONAL REGULATORY PROTEIN PHOB"/>
    <property type="match status" value="1"/>
</dbReference>
<dbReference type="CDD" id="cd00383">
    <property type="entry name" value="trans_reg_C"/>
    <property type="match status" value="1"/>
</dbReference>
<keyword evidence="5 13" id="KW-0597">Phosphoprotein</keyword>
<evidence type="ECO:0000256" key="6">
    <source>
        <dbReference type="ARBA" id="ARBA00022592"/>
    </source>
</evidence>
<keyword evidence="4" id="KW-0963">Cytoplasm</keyword>
<dbReference type="AlphaFoldDB" id="A0A2T7FT83"/>
<comment type="function">
    <text evidence="12">This protein is a positive regulator for the phosphate regulon. Transcription of this operon is positively regulated by PhoB and PhoR when phosphate is limited.</text>
</comment>
<keyword evidence="7" id="KW-0902">Two-component regulatory system</keyword>
<dbReference type="InterPro" id="IPR001867">
    <property type="entry name" value="OmpR/PhoB-type_DNA-bd"/>
</dbReference>
<keyword evidence="11" id="KW-0804">Transcription</keyword>
<evidence type="ECO:0000256" key="11">
    <source>
        <dbReference type="ARBA" id="ARBA00023163"/>
    </source>
</evidence>
<keyword evidence="10" id="KW-0010">Activator</keyword>